<feature type="domain" description="Alpha galactosidase C-terminal" evidence="1">
    <location>
        <begin position="55"/>
        <end position="128"/>
    </location>
</feature>
<dbReference type="Pfam" id="PF17801">
    <property type="entry name" value="Melibiase_C"/>
    <property type="match status" value="1"/>
</dbReference>
<evidence type="ECO:0000313" key="2">
    <source>
        <dbReference type="EMBL" id="KAK6173353.1"/>
    </source>
</evidence>
<dbReference type="Proteomes" id="UP001347796">
    <property type="component" value="Unassembled WGS sequence"/>
</dbReference>
<dbReference type="EMBL" id="JAZGQO010000011">
    <property type="protein sequence ID" value="KAK6173353.1"/>
    <property type="molecule type" value="Genomic_DNA"/>
</dbReference>
<accession>A0AAN8PEM1</accession>
<evidence type="ECO:0000259" key="1">
    <source>
        <dbReference type="Pfam" id="PF17801"/>
    </source>
</evidence>
<dbReference type="InterPro" id="IPR013780">
    <property type="entry name" value="Glyco_hydro_b"/>
</dbReference>
<dbReference type="AlphaFoldDB" id="A0AAN8PEM1"/>
<sequence length="136" mass="15205">MLQMRNVPNNKWITNTKSCVNTIVVGMGVCVYVCSETGYYHQQRLGFSFQLAQNKIYVFLKELTGDRTAVALFNSDYHGQPVRATFMLNQLGLTNGNDYSFTDGFTGMARGKYMPASEINIEVKPTGIDIFIATPV</sequence>
<comment type="caution">
    <text evidence="2">The sequence shown here is derived from an EMBL/GenBank/DDBJ whole genome shotgun (WGS) entry which is preliminary data.</text>
</comment>
<dbReference type="InterPro" id="IPR041233">
    <property type="entry name" value="Melibiase_C"/>
</dbReference>
<protein>
    <recommendedName>
        <fullName evidence="1">Alpha galactosidase C-terminal domain-containing protein</fullName>
    </recommendedName>
</protein>
<dbReference type="Gene3D" id="2.60.40.1180">
    <property type="entry name" value="Golgi alpha-mannosidase II"/>
    <property type="match status" value="1"/>
</dbReference>
<reference evidence="2 3" key="1">
    <citation type="submission" date="2024-01" db="EMBL/GenBank/DDBJ databases">
        <title>The genome of the rayed Mediterranean limpet Patella caerulea (Linnaeus, 1758).</title>
        <authorList>
            <person name="Anh-Thu Weber A."/>
            <person name="Halstead-Nussloch G."/>
        </authorList>
    </citation>
    <scope>NUCLEOTIDE SEQUENCE [LARGE SCALE GENOMIC DNA]</scope>
    <source>
        <strain evidence="2">AATW-2023a</strain>
        <tissue evidence="2">Whole specimen</tissue>
    </source>
</reference>
<evidence type="ECO:0000313" key="3">
    <source>
        <dbReference type="Proteomes" id="UP001347796"/>
    </source>
</evidence>
<organism evidence="2 3">
    <name type="scientific">Patella caerulea</name>
    <name type="common">Rayed Mediterranean limpet</name>
    <dbReference type="NCBI Taxonomy" id="87958"/>
    <lineage>
        <taxon>Eukaryota</taxon>
        <taxon>Metazoa</taxon>
        <taxon>Spiralia</taxon>
        <taxon>Lophotrochozoa</taxon>
        <taxon>Mollusca</taxon>
        <taxon>Gastropoda</taxon>
        <taxon>Patellogastropoda</taxon>
        <taxon>Patelloidea</taxon>
        <taxon>Patellidae</taxon>
        <taxon>Patella</taxon>
    </lineage>
</organism>
<gene>
    <name evidence="2" type="ORF">SNE40_016822</name>
</gene>
<proteinExistence type="predicted"/>
<keyword evidence="3" id="KW-1185">Reference proteome</keyword>
<name>A0AAN8PEM1_PATCE</name>
<dbReference type="SUPFAM" id="SSF51011">
    <property type="entry name" value="Glycosyl hydrolase domain"/>
    <property type="match status" value="1"/>
</dbReference>